<organism evidence="1 2">
    <name type="scientific">Penicillium angulare</name>
    <dbReference type="NCBI Taxonomy" id="116970"/>
    <lineage>
        <taxon>Eukaryota</taxon>
        <taxon>Fungi</taxon>
        <taxon>Dikarya</taxon>
        <taxon>Ascomycota</taxon>
        <taxon>Pezizomycotina</taxon>
        <taxon>Eurotiomycetes</taxon>
        <taxon>Eurotiomycetidae</taxon>
        <taxon>Eurotiales</taxon>
        <taxon>Aspergillaceae</taxon>
        <taxon>Penicillium</taxon>
    </lineage>
</organism>
<dbReference type="AlphaFoldDB" id="A0A9W9ETG6"/>
<reference evidence="1" key="1">
    <citation type="submission" date="2022-11" db="EMBL/GenBank/DDBJ databases">
        <authorList>
            <person name="Petersen C."/>
        </authorList>
    </citation>
    <scope>NUCLEOTIDE SEQUENCE</scope>
    <source>
        <strain evidence="1">IBT 30069</strain>
    </source>
</reference>
<comment type="caution">
    <text evidence="1">The sequence shown here is derived from an EMBL/GenBank/DDBJ whole genome shotgun (WGS) entry which is preliminary data.</text>
</comment>
<dbReference type="EMBL" id="JAPQKH010000007">
    <property type="protein sequence ID" value="KAJ5087668.1"/>
    <property type="molecule type" value="Genomic_DNA"/>
</dbReference>
<gene>
    <name evidence="1" type="ORF">N7456_011284</name>
</gene>
<evidence type="ECO:0000313" key="1">
    <source>
        <dbReference type="EMBL" id="KAJ5087668.1"/>
    </source>
</evidence>
<reference evidence="1" key="2">
    <citation type="journal article" date="2023" name="IMA Fungus">
        <title>Comparative genomic study of the Penicillium genus elucidates a diverse pangenome and 15 lateral gene transfer events.</title>
        <authorList>
            <person name="Petersen C."/>
            <person name="Sorensen T."/>
            <person name="Nielsen M.R."/>
            <person name="Sondergaard T.E."/>
            <person name="Sorensen J.L."/>
            <person name="Fitzpatrick D.A."/>
            <person name="Frisvad J.C."/>
            <person name="Nielsen K.L."/>
        </authorList>
    </citation>
    <scope>NUCLEOTIDE SEQUENCE</scope>
    <source>
        <strain evidence="1">IBT 30069</strain>
    </source>
</reference>
<name>A0A9W9ETG6_9EURO</name>
<evidence type="ECO:0000313" key="2">
    <source>
        <dbReference type="Proteomes" id="UP001149165"/>
    </source>
</evidence>
<sequence>MSSSSSLSAYHEETIVAQITSLYTLLLKLSYFSPEGVEFPPAGANGHIINEELCRELHLVPEVISLMKKIPYTFDGYQKPLLGESRAFSYLDGQEIRNGRDPENTDTSGDLRMDFLKPWEIALTCWVQTDDGFSIILNTKSNIIQIIDASAENLNDFREESEAHHAPTYLQGIINDIYNLEHIYLPGGDIGIAHPESSEQVQIKRILIEDYGWGTEEFREEDWRREGEEICNRISDEAMEIWEEQKKKLMAEKPWKNVNGAYAQ</sequence>
<proteinExistence type="predicted"/>
<dbReference type="OrthoDB" id="5343383at2759"/>
<protein>
    <submittedName>
        <fullName evidence="1">Uncharacterized protein</fullName>
    </submittedName>
</protein>
<accession>A0A9W9ETG6</accession>
<keyword evidence="2" id="KW-1185">Reference proteome</keyword>
<dbReference type="Proteomes" id="UP001149165">
    <property type="component" value="Unassembled WGS sequence"/>
</dbReference>